<dbReference type="SMART" id="SM00091">
    <property type="entry name" value="PAS"/>
    <property type="match status" value="6"/>
</dbReference>
<dbReference type="GO" id="GO:0006355">
    <property type="term" value="P:regulation of DNA-templated transcription"/>
    <property type="evidence" value="ECO:0007669"/>
    <property type="project" value="InterPro"/>
</dbReference>
<evidence type="ECO:0000259" key="9">
    <source>
        <dbReference type="PROSITE" id="PS50113"/>
    </source>
</evidence>
<dbReference type="PROSITE" id="PS50113">
    <property type="entry name" value="PAC"/>
    <property type="match status" value="5"/>
</dbReference>
<dbReference type="SMART" id="SM00086">
    <property type="entry name" value="PAC"/>
    <property type="match status" value="6"/>
</dbReference>
<dbReference type="InterPro" id="IPR003661">
    <property type="entry name" value="HisK_dim/P_dom"/>
</dbReference>
<comment type="catalytic activity">
    <reaction evidence="1">
        <text>ATP + protein L-histidine = ADP + protein N-phospho-L-histidine.</text>
        <dbReference type="EC" id="2.7.13.3"/>
    </reaction>
</comment>
<dbReference type="EC" id="2.7.13.3" evidence="2"/>
<evidence type="ECO:0000313" key="10">
    <source>
        <dbReference type="EMBL" id="SDL93279.1"/>
    </source>
</evidence>
<dbReference type="SUPFAM" id="SSF55785">
    <property type="entry name" value="PYP-like sensor domain (PAS domain)"/>
    <property type="match status" value="6"/>
</dbReference>
<dbReference type="OrthoDB" id="9124519at2"/>
<dbReference type="PANTHER" id="PTHR43304:SF1">
    <property type="entry name" value="PAC DOMAIN-CONTAINING PROTEIN"/>
    <property type="match status" value="1"/>
</dbReference>
<dbReference type="PROSITE" id="PS50109">
    <property type="entry name" value="HIS_KIN"/>
    <property type="match status" value="1"/>
</dbReference>
<feature type="domain" description="PAS" evidence="8">
    <location>
        <begin position="378"/>
        <end position="435"/>
    </location>
</feature>
<feature type="domain" description="PAS" evidence="8">
    <location>
        <begin position="252"/>
        <end position="306"/>
    </location>
</feature>
<dbReference type="PRINTS" id="PR00344">
    <property type="entry name" value="BCTRLSENSOR"/>
</dbReference>
<dbReference type="Gene3D" id="3.30.450.20">
    <property type="entry name" value="PAS domain"/>
    <property type="match status" value="6"/>
</dbReference>
<feature type="domain" description="PAC" evidence="9">
    <location>
        <begin position="758"/>
        <end position="810"/>
    </location>
</feature>
<dbReference type="InterPro" id="IPR000014">
    <property type="entry name" value="PAS"/>
</dbReference>
<dbReference type="InterPro" id="IPR005467">
    <property type="entry name" value="His_kinase_dom"/>
</dbReference>
<dbReference type="InterPro" id="IPR036890">
    <property type="entry name" value="HATPase_C_sf"/>
</dbReference>
<evidence type="ECO:0000256" key="5">
    <source>
        <dbReference type="ARBA" id="ARBA00022777"/>
    </source>
</evidence>
<evidence type="ECO:0000256" key="3">
    <source>
        <dbReference type="ARBA" id="ARBA00022553"/>
    </source>
</evidence>
<dbReference type="EMBL" id="FNFO01000009">
    <property type="protein sequence ID" value="SDL93279.1"/>
    <property type="molecule type" value="Genomic_DNA"/>
</dbReference>
<evidence type="ECO:0000256" key="2">
    <source>
        <dbReference type="ARBA" id="ARBA00012438"/>
    </source>
</evidence>
<keyword evidence="4" id="KW-0808">Transferase</keyword>
<dbReference type="AlphaFoldDB" id="A0A1G9P3P7"/>
<dbReference type="CDD" id="cd00082">
    <property type="entry name" value="HisKA"/>
    <property type="match status" value="1"/>
</dbReference>
<feature type="domain" description="PAS" evidence="8">
    <location>
        <begin position="130"/>
        <end position="200"/>
    </location>
</feature>
<dbReference type="STRING" id="1075417.SAMN05421823_10969"/>
<dbReference type="Pfam" id="PF08448">
    <property type="entry name" value="PAS_4"/>
    <property type="match status" value="1"/>
</dbReference>
<feature type="domain" description="PAC" evidence="9">
    <location>
        <begin position="325"/>
        <end position="377"/>
    </location>
</feature>
<evidence type="ECO:0000256" key="4">
    <source>
        <dbReference type="ARBA" id="ARBA00022679"/>
    </source>
</evidence>
<dbReference type="SUPFAM" id="SSF55874">
    <property type="entry name" value="ATPase domain of HSP90 chaperone/DNA topoisomerase II/histidine kinase"/>
    <property type="match status" value="1"/>
</dbReference>
<dbReference type="Pfam" id="PF08447">
    <property type="entry name" value="PAS_3"/>
    <property type="match status" value="3"/>
</dbReference>
<feature type="domain" description="PAC" evidence="9">
    <location>
        <begin position="203"/>
        <end position="255"/>
    </location>
</feature>
<keyword evidence="11" id="KW-1185">Reference proteome</keyword>
<dbReference type="InterPro" id="IPR052162">
    <property type="entry name" value="Sensor_kinase/Photoreceptor"/>
</dbReference>
<dbReference type="Gene3D" id="3.30.565.10">
    <property type="entry name" value="Histidine kinase-like ATPase, C-terminal domain"/>
    <property type="match status" value="1"/>
</dbReference>
<gene>
    <name evidence="10" type="ORF">SAMN05421823_10969</name>
</gene>
<dbReference type="Pfam" id="PF00989">
    <property type="entry name" value="PAS"/>
    <property type="match status" value="1"/>
</dbReference>
<evidence type="ECO:0000259" key="7">
    <source>
        <dbReference type="PROSITE" id="PS50109"/>
    </source>
</evidence>
<accession>A0A1G9P3P7</accession>
<dbReference type="Proteomes" id="UP000198510">
    <property type="component" value="Unassembled WGS sequence"/>
</dbReference>
<dbReference type="InterPro" id="IPR000700">
    <property type="entry name" value="PAS-assoc_C"/>
</dbReference>
<dbReference type="NCBIfam" id="TIGR00229">
    <property type="entry name" value="sensory_box"/>
    <property type="match status" value="5"/>
</dbReference>
<dbReference type="PANTHER" id="PTHR43304">
    <property type="entry name" value="PHYTOCHROME-LIKE PROTEIN CPH1"/>
    <property type="match status" value="1"/>
</dbReference>
<feature type="coiled-coil region" evidence="6">
    <location>
        <begin position="615"/>
        <end position="670"/>
    </location>
</feature>
<evidence type="ECO:0000313" key="11">
    <source>
        <dbReference type="Proteomes" id="UP000198510"/>
    </source>
</evidence>
<dbReference type="Gene3D" id="1.10.287.130">
    <property type="match status" value="1"/>
</dbReference>
<dbReference type="Gene3D" id="2.10.70.100">
    <property type="match status" value="1"/>
</dbReference>
<feature type="coiled-coil region" evidence="6">
    <location>
        <begin position="794"/>
        <end position="825"/>
    </location>
</feature>
<protein>
    <recommendedName>
        <fullName evidence="2">histidine kinase</fullName>
        <ecNumber evidence="2">2.7.13.3</ecNumber>
    </recommendedName>
</protein>
<dbReference type="Pfam" id="PF13426">
    <property type="entry name" value="PAS_9"/>
    <property type="match status" value="1"/>
</dbReference>
<feature type="domain" description="PAS" evidence="8">
    <location>
        <begin position="10"/>
        <end position="64"/>
    </location>
</feature>
<dbReference type="InterPro" id="IPR003594">
    <property type="entry name" value="HATPase_dom"/>
</dbReference>
<feature type="domain" description="PAC" evidence="9">
    <location>
        <begin position="82"/>
        <end position="129"/>
    </location>
</feature>
<feature type="domain" description="PAC" evidence="9">
    <location>
        <begin position="575"/>
        <end position="627"/>
    </location>
</feature>
<organism evidence="10 11">
    <name type="scientific">Catalinimonas alkaloidigena</name>
    <dbReference type="NCBI Taxonomy" id="1075417"/>
    <lineage>
        <taxon>Bacteria</taxon>
        <taxon>Pseudomonadati</taxon>
        <taxon>Bacteroidota</taxon>
        <taxon>Cytophagia</taxon>
        <taxon>Cytophagales</taxon>
        <taxon>Catalimonadaceae</taxon>
        <taxon>Catalinimonas</taxon>
    </lineage>
</organism>
<dbReference type="InterPro" id="IPR001610">
    <property type="entry name" value="PAC"/>
</dbReference>
<feature type="domain" description="Histidine kinase" evidence="7">
    <location>
        <begin position="846"/>
        <end position="1058"/>
    </location>
</feature>
<dbReference type="SMART" id="SM00387">
    <property type="entry name" value="HATPase_c"/>
    <property type="match status" value="1"/>
</dbReference>
<evidence type="ECO:0000256" key="6">
    <source>
        <dbReference type="SAM" id="Coils"/>
    </source>
</evidence>
<dbReference type="GO" id="GO:0000155">
    <property type="term" value="F:phosphorelay sensor kinase activity"/>
    <property type="evidence" value="ECO:0007669"/>
    <property type="project" value="InterPro"/>
</dbReference>
<evidence type="ECO:0000256" key="1">
    <source>
        <dbReference type="ARBA" id="ARBA00000085"/>
    </source>
</evidence>
<dbReference type="InterPro" id="IPR013655">
    <property type="entry name" value="PAS_fold_3"/>
</dbReference>
<dbReference type="Pfam" id="PF02518">
    <property type="entry name" value="HATPase_c"/>
    <property type="match status" value="1"/>
</dbReference>
<dbReference type="RefSeq" id="WP_089685537.1">
    <property type="nucleotide sequence ID" value="NZ_FNFO01000009.1"/>
</dbReference>
<keyword evidence="5" id="KW-0418">Kinase</keyword>
<dbReference type="SUPFAM" id="SSF47384">
    <property type="entry name" value="Homodimeric domain of signal transducing histidine kinase"/>
    <property type="match status" value="1"/>
</dbReference>
<dbReference type="InterPro" id="IPR013656">
    <property type="entry name" value="PAS_4"/>
</dbReference>
<sequence length="1070" mass="122485">MSTTPFQPFSDELFRTLVQQARDGILVTDSAGHLVEINPKGCRLAGYTRQEMVGMPLAKLLEPELLVGHPPHQEQLQQGKSVLVACELRRKDGSLIWVEINAYTVPNCYIVGIVRDITQRKKHEEALQASAARFRALVDATAQIVWTTDAQGAVVEDSPSWRAFTGQSYEEWKGFGWLDAFHPDDRERVAGEWQRAVESRTPLTTEYRVRHRDGGWRWTTARTSPVYNRRGVLEGWVGMNTDITERKQIEAQLQYQASLLDNVSDAVIAVDRSFQITSWNPAAEVIYGWTAEEAVGKHINEVLKTEYFQGTQEQARAQLGQLGNWQGEVRQYRRDGQPRTILSSVTWIKEAGGQPVGAIAVNHDVTEHRQMTEALQQSEARFSRAFQVSPAAQLILRQRDNRVIAVNETALKLLELRREDVLGQTPDRLGVISPELMRERQAALAEHGEVRGREHTARTGSGRVIHMLTSVSGLEFDGEACVLIIGIDITERKQAESALVESERRFRQIAEGLPQLVWTCNADGCCEYLNDQWIKYTGVPAAEQLDYGWLAQLHPDDRLPTRLAWDQAVTQQSELQLEYRLRRHDGVYRWFEVRALRLQSAAGDTFRWFGTNNDIEDRKQAAQILQRTNEVLEQRVQARTQELIDTNHELQAANEELQAANEELHASNEHVSTINAQLSETTQVLKQAQQTAHLGNWELAFVEGKEQIVYWSEEMSRIFQIPSDPPPTLSSVVERLLPEHRDTFRQKIGRAIQEGVSYEHSCKIQLPSGGIRYIESRGIPIWNDQGQFLKIRGISQDITARRKLEEELQQANTTLEQKVAERTAELQLRNQELVRINTDLDNFLYMSSHDLKHPITNLEGLLDMQSFFEENPVQKQRWEAMMRQSIARLRTVISHITEISKVQRGLEQEAQEMDIGRVLESVQQDLAFLIKEHRATFEVKLEVARLRFIPKYLHSILQNLISNAIKYRHPDRTPLIKITTHRQDKQVVLAVQDNGLGIPPKQQKRLFKMFQRLHTHVDGAGIGLYMTRRMIENYGGQIQVESQVDVGTTFRVYLDPNRFAHISSEENKND</sequence>
<dbReference type="InterPro" id="IPR004358">
    <property type="entry name" value="Sig_transdc_His_kin-like_C"/>
</dbReference>
<name>A0A1G9P3P7_9BACT</name>
<dbReference type="PROSITE" id="PS50112">
    <property type="entry name" value="PAS"/>
    <property type="match status" value="5"/>
</dbReference>
<reference evidence="10 11" key="1">
    <citation type="submission" date="2016-10" db="EMBL/GenBank/DDBJ databases">
        <authorList>
            <person name="de Groot N.N."/>
        </authorList>
    </citation>
    <scope>NUCLEOTIDE SEQUENCE [LARGE SCALE GENOMIC DNA]</scope>
    <source>
        <strain evidence="10 11">DSM 25186</strain>
    </source>
</reference>
<dbReference type="InterPro" id="IPR036097">
    <property type="entry name" value="HisK_dim/P_sf"/>
</dbReference>
<dbReference type="InterPro" id="IPR013767">
    <property type="entry name" value="PAS_fold"/>
</dbReference>
<dbReference type="InterPro" id="IPR035965">
    <property type="entry name" value="PAS-like_dom_sf"/>
</dbReference>
<dbReference type="CDD" id="cd00075">
    <property type="entry name" value="HATPase"/>
    <property type="match status" value="1"/>
</dbReference>
<keyword evidence="6" id="KW-0175">Coiled coil</keyword>
<feature type="domain" description="PAS" evidence="8">
    <location>
        <begin position="502"/>
        <end position="572"/>
    </location>
</feature>
<proteinExistence type="predicted"/>
<evidence type="ECO:0000259" key="8">
    <source>
        <dbReference type="PROSITE" id="PS50112"/>
    </source>
</evidence>
<dbReference type="FunFam" id="3.30.450.20:FF:000099">
    <property type="entry name" value="Sensory box sensor histidine kinase"/>
    <property type="match status" value="2"/>
</dbReference>
<dbReference type="CDD" id="cd00130">
    <property type="entry name" value="PAS"/>
    <property type="match status" value="5"/>
</dbReference>
<keyword evidence="3" id="KW-0597">Phosphoprotein</keyword>